<accession>A0ABR1UJ40</accession>
<keyword evidence="3" id="KW-1185">Reference proteome</keyword>
<dbReference type="EMBL" id="JAQQWL010000009">
    <property type="protein sequence ID" value="KAK8058914.1"/>
    <property type="molecule type" value="Genomic_DNA"/>
</dbReference>
<sequence length="147" mass="16549">MLPLARRKAAELAAGTDDYRALDMSWTKPTARLMPWSCDHTTPLGIKRFDDLAALDRCDDVRHPYEFQRLAFGAATAIDMGPVAAAPFVDRTWWDNRYGSGPDPEQVQRGFRLNSDGPGKRQSKRQNESDDGDEKEDGSPSRHKKTQ</sequence>
<dbReference type="GeneID" id="92093834"/>
<organism evidence="2 3">
    <name type="scientific">Apiospora phragmitis</name>
    <dbReference type="NCBI Taxonomy" id="2905665"/>
    <lineage>
        <taxon>Eukaryota</taxon>
        <taxon>Fungi</taxon>
        <taxon>Dikarya</taxon>
        <taxon>Ascomycota</taxon>
        <taxon>Pezizomycotina</taxon>
        <taxon>Sordariomycetes</taxon>
        <taxon>Xylariomycetidae</taxon>
        <taxon>Amphisphaeriales</taxon>
        <taxon>Apiosporaceae</taxon>
        <taxon>Apiospora</taxon>
    </lineage>
</organism>
<protein>
    <submittedName>
        <fullName evidence="2">Uncharacterized protein</fullName>
    </submittedName>
</protein>
<evidence type="ECO:0000256" key="1">
    <source>
        <dbReference type="SAM" id="MobiDB-lite"/>
    </source>
</evidence>
<feature type="region of interest" description="Disordered" evidence="1">
    <location>
        <begin position="96"/>
        <end position="147"/>
    </location>
</feature>
<dbReference type="RefSeq" id="XP_066714360.1">
    <property type="nucleotide sequence ID" value="XM_066860771.1"/>
</dbReference>
<evidence type="ECO:0000313" key="3">
    <source>
        <dbReference type="Proteomes" id="UP001480595"/>
    </source>
</evidence>
<proteinExistence type="predicted"/>
<dbReference type="Proteomes" id="UP001480595">
    <property type="component" value="Unassembled WGS sequence"/>
</dbReference>
<comment type="caution">
    <text evidence="2">The sequence shown here is derived from an EMBL/GenBank/DDBJ whole genome shotgun (WGS) entry which is preliminary data.</text>
</comment>
<evidence type="ECO:0000313" key="2">
    <source>
        <dbReference type="EMBL" id="KAK8058914.1"/>
    </source>
</evidence>
<gene>
    <name evidence="2" type="ORF">PG994_009362</name>
</gene>
<reference evidence="2 3" key="1">
    <citation type="submission" date="2023-01" db="EMBL/GenBank/DDBJ databases">
        <title>Analysis of 21 Apiospora genomes using comparative genomics revels a genus with tremendous synthesis potential of carbohydrate active enzymes and secondary metabolites.</title>
        <authorList>
            <person name="Sorensen T."/>
        </authorList>
    </citation>
    <scope>NUCLEOTIDE SEQUENCE [LARGE SCALE GENOMIC DNA]</scope>
    <source>
        <strain evidence="2 3">CBS 135458</strain>
    </source>
</reference>
<name>A0ABR1UJ40_9PEZI</name>